<evidence type="ECO:0000313" key="6">
    <source>
        <dbReference type="EMBL" id="CAF3938976.1"/>
    </source>
</evidence>
<keyword evidence="9" id="KW-1185">Reference proteome</keyword>
<dbReference type="AlphaFoldDB" id="A0A815LZA5"/>
<dbReference type="Proteomes" id="UP000663836">
    <property type="component" value="Unassembled WGS sequence"/>
</dbReference>
<dbReference type="Proteomes" id="UP000663864">
    <property type="component" value="Unassembled WGS sequence"/>
</dbReference>
<dbReference type="Proteomes" id="UP000663889">
    <property type="component" value="Unassembled WGS sequence"/>
</dbReference>
<comment type="caution">
    <text evidence="5">The sequence shown here is derived from an EMBL/GenBank/DDBJ whole genome shotgun (WGS) entry which is preliminary data.</text>
</comment>
<dbReference type="EMBL" id="CAJOBE010006337">
    <property type="protein sequence ID" value="CAF4003973.1"/>
    <property type="molecule type" value="Genomic_DNA"/>
</dbReference>
<evidence type="ECO:0000313" key="7">
    <source>
        <dbReference type="EMBL" id="CAF4003973.1"/>
    </source>
</evidence>
<organism evidence="5 9">
    <name type="scientific">Rotaria sordida</name>
    <dbReference type="NCBI Taxonomy" id="392033"/>
    <lineage>
        <taxon>Eukaryota</taxon>
        <taxon>Metazoa</taxon>
        <taxon>Spiralia</taxon>
        <taxon>Gnathifera</taxon>
        <taxon>Rotifera</taxon>
        <taxon>Eurotatoria</taxon>
        <taxon>Bdelloidea</taxon>
        <taxon>Philodinida</taxon>
        <taxon>Philodinidae</taxon>
        <taxon>Rotaria</taxon>
    </lineage>
</organism>
<dbReference type="Proteomes" id="UP000663823">
    <property type="component" value="Unassembled WGS sequence"/>
</dbReference>
<gene>
    <name evidence="7" type="ORF">FNK824_LOCUS26107</name>
    <name evidence="8" type="ORF">JBS370_LOCUS31795</name>
    <name evidence="5" type="ORF">JXQ802_LOCUS35352</name>
    <name evidence="6" type="ORF">OTI717_LOCUS25760</name>
    <name evidence="2" type="ORF">PYM288_LOCUS22796</name>
    <name evidence="1" type="ORF">RFH988_LOCUS19972</name>
    <name evidence="4" type="ORF">SEV965_LOCUS22253</name>
    <name evidence="3" type="ORF">ZHD862_LOCUS23888</name>
</gene>
<dbReference type="EMBL" id="CAJOBD010008044">
    <property type="protein sequence ID" value="CAF4102431.1"/>
    <property type="molecule type" value="Genomic_DNA"/>
</dbReference>
<evidence type="ECO:0000313" key="4">
    <source>
        <dbReference type="EMBL" id="CAF1222332.1"/>
    </source>
</evidence>
<evidence type="ECO:0000313" key="8">
    <source>
        <dbReference type="EMBL" id="CAF4102431.1"/>
    </source>
</evidence>
<dbReference type="EMBL" id="CAJNOU010001560">
    <property type="protein sequence ID" value="CAF1222332.1"/>
    <property type="molecule type" value="Genomic_DNA"/>
</dbReference>
<evidence type="ECO:0000313" key="2">
    <source>
        <dbReference type="EMBL" id="CAF1162017.1"/>
    </source>
</evidence>
<protein>
    <submittedName>
        <fullName evidence="5">Uncharacterized protein</fullName>
    </submittedName>
</protein>
<dbReference type="EMBL" id="CAJNOH010001003">
    <property type="protein sequence ID" value="CAF1162017.1"/>
    <property type="molecule type" value="Genomic_DNA"/>
</dbReference>
<name>A0A815LZA5_9BILA</name>
<sequence length="74" mass="8838">MDIGDNYYDPETDDEQDDIDTTNSRIKEFEEDIDHHLRTAQDEWEYHLLKLYRLMKKKDRSALLKGAEKLAGIH</sequence>
<dbReference type="EMBL" id="CAJNOL010001739">
    <property type="protein sequence ID" value="CAF1412370.1"/>
    <property type="molecule type" value="Genomic_DNA"/>
</dbReference>
<evidence type="ECO:0000313" key="5">
    <source>
        <dbReference type="EMBL" id="CAF1412370.1"/>
    </source>
</evidence>
<proteinExistence type="predicted"/>
<dbReference type="EMBL" id="CAJNOT010001584">
    <property type="protein sequence ID" value="CAF1221466.1"/>
    <property type="molecule type" value="Genomic_DNA"/>
</dbReference>
<accession>A0A815LZA5</accession>
<dbReference type="Proteomes" id="UP000663870">
    <property type="component" value="Unassembled WGS sequence"/>
</dbReference>
<dbReference type="Proteomes" id="UP000663854">
    <property type="component" value="Unassembled WGS sequence"/>
</dbReference>
<evidence type="ECO:0000313" key="1">
    <source>
        <dbReference type="EMBL" id="CAF1113650.1"/>
    </source>
</evidence>
<dbReference type="Proteomes" id="UP000663874">
    <property type="component" value="Unassembled WGS sequence"/>
</dbReference>
<dbReference type="Proteomes" id="UP000663882">
    <property type="component" value="Unassembled WGS sequence"/>
</dbReference>
<dbReference type="EMBL" id="CAJNOO010001198">
    <property type="protein sequence ID" value="CAF1113650.1"/>
    <property type="molecule type" value="Genomic_DNA"/>
</dbReference>
<reference evidence="5" key="1">
    <citation type="submission" date="2021-02" db="EMBL/GenBank/DDBJ databases">
        <authorList>
            <person name="Nowell W R."/>
        </authorList>
    </citation>
    <scope>NUCLEOTIDE SEQUENCE</scope>
</reference>
<evidence type="ECO:0000313" key="9">
    <source>
        <dbReference type="Proteomes" id="UP000663870"/>
    </source>
</evidence>
<dbReference type="EMBL" id="CAJOAX010005198">
    <property type="protein sequence ID" value="CAF3938976.1"/>
    <property type="molecule type" value="Genomic_DNA"/>
</dbReference>
<evidence type="ECO:0000313" key="3">
    <source>
        <dbReference type="EMBL" id="CAF1221466.1"/>
    </source>
</evidence>